<dbReference type="Proteomes" id="UP000316778">
    <property type="component" value="Unassembled WGS sequence"/>
</dbReference>
<dbReference type="PANTHER" id="PTHR43498:SF1">
    <property type="entry name" value="COB--COM HETERODISULFIDE REDUCTASE IRON-SULFUR SUBUNIT A"/>
    <property type="match status" value="1"/>
</dbReference>
<evidence type="ECO:0000313" key="8">
    <source>
        <dbReference type="EMBL" id="TWI81011.1"/>
    </source>
</evidence>
<feature type="signal peptide" evidence="6">
    <location>
        <begin position="1"/>
        <end position="23"/>
    </location>
</feature>
<dbReference type="GO" id="GO:0016491">
    <property type="term" value="F:oxidoreductase activity"/>
    <property type="evidence" value="ECO:0007669"/>
    <property type="project" value="UniProtKB-KW"/>
</dbReference>
<sequence length="667" mass="73640">MTMRLRLTLLLLCVLALTGCLTAQQVKEVDICVYGGSSAGVIAGYTARKMNKSVLVIEPGKRLGGLTSGGLGYTDIGNKYAITGLSRDFYRRIGKHYGKFEQWIFEPGVAERTFQQYIQEGDVEVLYEHRITAAKKENGRVTEIQLESSTGGTPKHAVIRAKMFIDCSYEGDLLAKAGISYTVGREANVQYGETYNGVQLLNKHQFVDGIDPYKVPGKPESGLLWGISPGPLEPRGSGDKKVQAYNFRICLSNDPANRIPITRPEDYDSTRYELLLRLVLRRKPGDLRDMLKIDHMPNHKTDINNNGAFSTDMIGMNYDYPEADYATREKITKAHELYNKGLLYFIGHDPRMPEHLRKEMLQWGYPKDEYPESDHWSPQMYVREARRMVGAYVMTQANCQGKEVVKDGVGMAAYTMDSHNCQRIVVDGMVKNEGDVQIGGFGPYPIAYRSIIPKAEDCKNVLVPVCLSASHIAYGSIRMEPVFMVLGQSAAAAASLAIDNNQPVQDVNVAKLQELLRTRPLATEATAEILVDNDDAAHVTKTGDWKKETRGAYGPSVLVAESGGAKSVRFTPEVLRSGSYRIYTYVPKHAGLSSRTSIRVSEDGKSTRSVSYTAASVQVQGQTSGEWVSLGDVQLTKGGHAYVEITNEGADGTVVADAVLFIPLEQL</sequence>
<keyword evidence="2" id="KW-0479">Metal-binding</keyword>
<dbReference type="PROSITE" id="PS51257">
    <property type="entry name" value="PROKAR_LIPOPROTEIN"/>
    <property type="match status" value="1"/>
</dbReference>
<accession>A0A562SI95</accession>
<evidence type="ECO:0000256" key="6">
    <source>
        <dbReference type="SAM" id="SignalP"/>
    </source>
</evidence>
<evidence type="ECO:0000256" key="5">
    <source>
        <dbReference type="ARBA" id="ARBA00023014"/>
    </source>
</evidence>
<evidence type="ECO:0000256" key="4">
    <source>
        <dbReference type="ARBA" id="ARBA00023004"/>
    </source>
</evidence>
<keyword evidence="5" id="KW-0411">Iron-sulfur</keyword>
<keyword evidence="9" id="KW-1185">Reference proteome</keyword>
<name>A0A562SI95_CHIJA</name>
<dbReference type="Gene3D" id="3.50.50.60">
    <property type="entry name" value="FAD/NAD(P)-binding domain"/>
    <property type="match status" value="1"/>
</dbReference>
<dbReference type="PANTHER" id="PTHR43498">
    <property type="entry name" value="FERREDOXIN:COB-COM HETERODISULFIDE REDUCTASE SUBUNIT A"/>
    <property type="match status" value="1"/>
</dbReference>
<evidence type="ECO:0000256" key="3">
    <source>
        <dbReference type="ARBA" id="ARBA00023002"/>
    </source>
</evidence>
<dbReference type="GO" id="GO:0051539">
    <property type="term" value="F:4 iron, 4 sulfur cluster binding"/>
    <property type="evidence" value="ECO:0007669"/>
    <property type="project" value="UniProtKB-KW"/>
</dbReference>
<keyword evidence="3" id="KW-0560">Oxidoreductase</keyword>
<dbReference type="EMBL" id="VLLG01000008">
    <property type="protein sequence ID" value="TWI81011.1"/>
    <property type="molecule type" value="Genomic_DNA"/>
</dbReference>
<keyword evidence="6" id="KW-0732">Signal</keyword>
<protein>
    <submittedName>
        <fullName evidence="8">FAD dependent oxidoreductase</fullName>
    </submittedName>
</protein>
<dbReference type="Pfam" id="PF25275">
    <property type="entry name" value="Golvesin_C"/>
    <property type="match status" value="1"/>
</dbReference>
<dbReference type="InterPro" id="IPR036188">
    <property type="entry name" value="FAD/NAD-bd_sf"/>
</dbReference>
<dbReference type="InterPro" id="IPR033803">
    <property type="entry name" value="CBD-like_Golvesin-Xly"/>
</dbReference>
<evidence type="ECO:0000259" key="7">
    <source>
        <dbReference type="Pfam" id="PF25275"/>
    </source>
</evidence>
<comment type="caution">
    <text evidence="8">The sequence shown here is derived from an EMBL/GenBank/DDBJ whole genome shotgun (WGS) entry which is preliminary data.</text>
</comment>
<keyword evidence="4" id="KW-0408">Iron</keyword>
<dbReference type="AlphaFoldDB" id="A0A562SI95"/>
<evidence type="ECO:0000256" key="2">
    <source>
        <dbReference type="ARBA" id="ARBA00022723"/>
    </source>
</evidence>
<evidence type="ECO:0000256" key="1">
    <source>
        <dbReference type="ARBA" id="ARBA00022485"/>
    </source>
</evidence>
<gene>
    <name evidence="8" type="ORF">LX66_5617</name>
</gene>
<dbReference type="InterPro" id="IPR039650">
    <property type="entry name" value="HdrA-like"/>
</dbReference>
<keyword evidence="1" id="KW-0004">4Fe-4S</keyword>
<proteinExistence type="predicted"/>
<dbReference type="SUPFAM" id="SSF51905">
    <property type="entry name" value="FAD/NAD(P)-binding domain"/>
    <property type="match status" value="1"/>
</dbReference>
<feature type="domain" description="Golvesin/Xly CBD-like" evidence="7">
    <location>
        <begin position="529"/>
        <end position="661"/>
    </location>
</feature>
<organism evidence="8 9">
    <name type="scientific">Chitinophaga japonensis</name>
    <name type="common">Flexibacter japonensis</name>
    <dbReference type="NCBI Taxonomy" id="104662"/>
    <lineage>
        <taxon>Bacteria</taxon>
        <taxon>Pseudomonadati</taxon>
        <taxon>Bacteroidota</taxon>
        <taxon>Chitinophagia</taxon>
        <taxon>Chitinophagales</taxon>
        <taxon>Chitinophagaceae</taxon>
        <taxon>Chitinophaga</taxon>
    </lineage>
</organism>
<evidence type="ECO:0000313" key="9">
    <source>
        <dbReference type="Proteomes" id="UP000316778"/>
    </source>
</evidence>
<dbReference type="Pfam" id="PF12831">
    <property type="entry name" value="FAD_oxidored"/>
    <property type="match status" value="1"/>
</dbReference>
<reference evidence="8 9" key="1">
    <citation type="journal article" date="2013" name="Stand. Genomic Sci.">
        <title>Genomic Encyclopedia of Type Strains, Phase I: The one thousand microbial genomes (KMG-I) project.</title>
        <authorList>
            <person name="Kyrpides N.C."/>
            <person name="Woyke T."/>
            <person name="Eisen J.A."/>
            <person name="Garrity G."/>
            <person name="Lilburn T.G."/>
            <person name="Beck B.J."/>
            <person name="Whitman W.B."/>
            <person name="Hugenholtz P."/>
            <person name="Klenk H.P."/>
        </authorList>
    </citation>
    <scope>NUCLEOTIDE SEQUENCE [LARGE SCALE GENOMIC DNA]</scope>
    <source>
        <strain evidence="8 9">DSM 13484</strain>
    </source>
</reference>
<dbReference type="GO" id="GO:0046872">
    <property type="term" value="F:metal ion binding"/>
    <property type="evidence" value="ECO:0007669"/>
    <property type="project" value="UniProtKB-KW"/>
</dbReference>
<feature type="chain" id="PRO_5022077495" evidence="6">
    <location>
        <begin position="24"/>
        <end position="667"/>
    </location>
</feature>